<accession>A0A0B2PC67</accession>
<proteinExistence type="predicted"/>
<organism evidence="2">
    <name type="scientific">Glycine soja</name>
    <name type="common">Wild soybean</name>
    <dbReference type="NCBI Taxonomy" id="3848"/>
    <lineage>
        <taxon>Eukaryota</taxon>
        <taxon>Viridiplantae</taxon>
        <taxon>Streptophyta</taxon>
        <taxon>Embryophyta</taxon>
        <taxon>Tracheophyta</taxon>
        <taxon>Spermatophyta</taxon>
        <taxon>Magnoliopsida</taxon>
        <taxon>eudicotyledons</taxon>
        <taxon>Gunneridae</taxon>
        <taxon>Pentapetalae</taxon>
        <taxon>rosids</taxon>
        <taxon>fabids</taxon>
        <taxon>Fabales</taxon>
        <taxon>Fabaceae</taxon>
        <taxon>Papilionoideae</taxon>
        <taxon>50 kb inversion clade</taxon>
        <taxon>NPAAA clade</taxon>
        <taxon>indigoferoid/millettioid clade</taxon>
        <taxon>Phaseoleae</taxon>
        <taxon>Glycine</taxon>
        <taxon>Glycine subgen. Soja</taxon>
    </lineage>
</organism>
<feature type="transmembrane region" description="Helical" evidence="1">
    <location>
        <begin position="6"/>
        <end position="27"/>
    </location>
</feature>
<keyword evidence="1" id="KW-1133">Transmembrane helix</keyword>
<dbReference type="EMBL" id="KN668768">
    <property type="protein sequence ID" value="KHN05144.1"/>
    <property type="molecule type" value="Genomic_DNA"/>
</dbReference>
<dbReference type="InterPro" id="IPR032675">
    <property type="entry name" value="LRR_dom_sf"/>
</dbReference>
<keyword evidence="1" id="KW-0472">Membrane</keyword>
<dbReference type="SUPFAM" id="SSF52058">
    <property type="entry name" value="L domain-like"/>
    <property type="match status" value="1"/>
</dbReference>
<evidence type="ECO:0000313" key="2">
    <source>
        <dbReference type="EMBL" id="KHN05144.1"/>
    </source>
</evidence>
<sequence length="144" mass="15561">MQLFVFNFYGTTFLVIYGMVIIMGIVLELGAAPAPAPAPLLPPSEANAILNSGWWNLSQLDSHNICSWNDIDCNVAGSITSIRCPFYTPGIRLATLNLSVFKNLEGLEVSGCGLQGTIPPDIGNLPKLTSFIGKSYPIRETNPF</sequence>
<evidence type="ECO:0008006" key="3">
    <source>
        <dbReference type="Google" id="ProtNLM"/>
    </source>
</evidence>
<reference evidence="2" key="1">
    <citation type="submission" date="2014-07" db="EMBL/GenBank/DDBJ databases">
        <title>Identification of a novel salt tolerance gene in wild soybean by whole-genome sequencing.</title>
        <authorList>
            <person name="Lam H.-M."/>
            <person name="Qi X."/>
            <person name="Li M.-W."/>
            <person name="Liu X."/>
            <person name="Xie M."/>
            <person name="Ni M."/>
            <person name="Xu X."/>
        </authorList>
    </citation>
    <scope>NUCLEOTIDE SEQUENCE [LARGE SCALE GENOMIC DNA]</scope>
    <source>
        <tissue evidence="2">Root</tissue>
    </source>
</reference>
<dbReference type="Proteomes" id="UP000053555">
    <property type="component" value="Unassembled WGS sequence"/>
</dbReference>
<name>A0A0B2PC67_GLYSO</name>
<dbReference type="AlphaFoldDB" id="A0A0B2PC67"/>
<keyword evidence="1" id="KW-0812">Transmembrane</keyword>
<protein>
    <recommendedName>
        <fullName evidence="3">Leucine-rich repeat-containing N-terminal plant-type domain-containing protein</fullName>
    </recommendedName>
</protein>
<evidence type="ECO:0000256" key="1">
    <source>
        <dbReference type="SAM" id="Phobius"/>
    </source>
</evidence>
<dbReference type="Gene3D" id="3.80.10.10">
    <property type="entry name" value="Ribonuclease Inhibitor"/>
    <property type="match status" value="1"/>
</dbReference>
<gene>
    <name evidence="2" type="ORF">glysoja_050372</name>
</gene>